<keyword evidence="4 6" id="KW-0378">Hydrolase</keyword>
<dbReference type="GO" id="GO:0005829">
    <property type="term" value="C:cytosol"/>
    <property type="evidence" value="ECO:0007669"/>
    <property type="project" value="TreeGrafter"/>
</dbReference>
<gene>
    <name evidence="10" type="ORF">BC938DRAFT_483653</name>
</gene>
<comment type="similarity">
    <text evidence="2 6">Belongs to the peptidase S9A family.</text>
</comment>
<evidence type="ECO:0000259" key="8">
    <source>
        <dbReference type="Pfam" id="PF00326"/>
    </source>
</evidence>
<evidence type="ECO:0000256" key="4">
    <source>
        <dbReference type="ARBA" id="ARBA00022801"/>
    </source>
</evidence>
<dbReference type="Pfam" id="PF00326">
    <property type="entry name" value="Peptidase_S9"/>
    <property type="match status" value="1"/>
</dbReference>
<feature type="non-terminal residue" evidence="10">
    <location>
        <position position="550"/>
    </location>
</feature>
<keyword evidence="3 6" id="KW-0645">Protease</keyword>
<keyword evidence="11" id="KW-1185">Reference proteome</keyword>
<dbReference type="Proteomes" id="UP000274822">
    <property type="component" value="Unassembled WGS sequence"/>
</dbReference>
<evidence type="ECO:0000256" key="2">
    <source>
        <dbReference type="ARBA" id="ARBA00005228"/>
    </source>
</evidence>
<dbReference type="EC" id="3.4.21.-" evidence="6"/>
<dbReference type="InterPro" id="IPR023302">
    <property type="entry name" value="Pept_S9A_N"/>
</dbReference>
<dbReference type="PROSITE" id="PS00708">
    <property type="entry name" value="PRO_ENDOPEP_SER"/>
    <property type="match status" value="1"/>
</dbReference>
<dbReference type="InterPro" id="IPR002470">
    <property type="entry name" value="Peptidase_S9A"/>
</dbReference>
<dbReference type="InterPro" id="IPR002471">
    <property type="entry name" value="Pept_S9_AS"/>
</dbReference>
<evidence type="ECO:0000313" key="10">
    <source>
        <dbReference type="EMBL" id="RUS27150.1"/>
    </source>
</evidence>
<evidence type="ECO:0000256" key="1">
    <source>
        <dbReference type="ARBA" id="ARBA00001070"/>
    </source>
</evidence>
<evidence type="ECO:0000313" key="11">
    <source>
        <dbReference type="Proteomes" id="UP000274822"/>
    </source>
</evidence>
<dbReference type="PANTHER" id="PTHR42881">
    <property type="entry name" value="PROLYL ENDOPEPTIDASE"/>
    <property type="match status" value="1"/>
</dbReference>
<dbReference type="GO" id="GO:0004252">
    <property type="term" value="F:serine-type endopeptidase activity"/>
    <property type="evidence" value="ECO:0007669"/>
    <property type="project" value="UniProtKB-UniRule"/>
</dbReference>
<dbReference type="InterPro" id="IPR001375">
    <property type="entry name" value="Peptidase_S9_cat"/>
</dbReference>
<feature type="region of interest" description="Disordered" evidence="7">
    <location>
        <begin position="161"/>
        <end position="184"/>
    </location>
</feature>
<keyword evidence="5 6" id="KW-0720">Serine protease</keyword>
<evidence type="ECO:0000256" key="7">
    <source>
        <dbReference type="SAM" id="MobiDB-lite"/>
    </source>
</evidence>
<dbReference type="Gene3D" id="2.130.10.120">
    <property type="entry name" value="Prolyl oligopeptidase, N-terminal domain"/>
    <property type="match status" value="1"/>
</dbReference>
<feature type="domain" description="Peptidase S9A N-terminal" evidence="9">
    <location>
        <begin position="13"/>
        <end position="383"/>
    </location>
</feature>
<dbReference type="EMBL" id="RBNJ01008955">
    <property type="protein sequence ID" value="RUS27150.1"/>
    <property type="molecule type" value="Genomic_DNA"/>
</dbReference>
<comment type="catalytic activity">
    <reaction evidence="1">
        <text>Hydrolysis of Pro-|-Xaa &gt;&gt; Ala-|-Xaa in oligopeptides.</text>
        <dbReference type="EC" id="3.4.21.26"/>
    </reaction>
</comment>
<dbReference type="Pfam" id="PF02897">
    <property type="entry name" value="Peptidase_S9_N"/>
    <property type="match status" value="1"/>
</dbReference>
<dbReference type="PRINTS" id="PR00862">
    <property type="entry name" value="PROLIGOPTASE"/>
</dbReference>
<evidence type="ECO:0000259" key="9">
    <source>
        <dbReference type="Pfam" id="PF02897"/>
    </source>
</evidence>
<reference evidence="10 11" key="1">
    <citation type="journal article" date="2018" name="New Phytol.">
        <title>Phylogenomics of Endogonaceae and evolution of mycorrhizas within Mucoromycota.</title>
        <authorList>
            <person name="Chang Y."/>
            <person name="Desiro A."/>
            <person name="Na H."/>
            <person name="Sandor L."/>
            <person name="Lipzen A."/>
            <person name="Clum A."/>
            <person name="Barry K."/>
            <person name="Grigoriev I.V."/>
            <person name="Martin F.M."/>
            <person name="Stajich J.E."/>
            <person name="Smith M.E."/>
            <person name="Bonito G."/>
            <person name="Spatafora J.W."/>
        </authorList>
    </citation>
    <scope>NUCLEOTIDE SEQUENCE [LARGE SCALE GENOMIC DNA]</scope>
    <source>
        <strain evidence="10 11">AD002</strain>
    </source>
</reference>
<dbReference type="InterPro" id="IPR029058">
    <property type="entry name" value="AB_hydrolase_fold"/>
</dbReference>
<accession>A0A433QBH1</accession>
<comment type="caution">
    <text evidence="10">The sequence shown here is derived from an EMBL/GenBank/DDBJ whole genome shotgun (WGS) entry which is preliminary data.</text>
</comment>
<feature type="domain" description="Peptidase S9 prolyl oligopeptidase catalytic" evidence="8">
    <location>
        <begin position="468"/>
        <end position="549"/>
    </location>
</feature>
<feature type="region of interest" description="Disordered" evidence="7">
    <location>
        <begin position="420"/>
        <end position="443"/>
    </location>
</feature>
<dbReference type="InterPro" id="IPR051167">
    <property type="entry name" value="Prolyl_oligopep/macrocyclase"/>
</dbReference>
<dbReference type="GO" id="GO:0070012">
    <property type="term" value="F:oligopeptidase activity"/>
    <property type="evidence" value="ECO:0007669"/>
    <property type="project" value="TreeGrafter"/>
</dbReference>
<dbReference type="SUPFAM" id="SSF53474">
    <property type="entry name" value="alpha/beta-Hydrolases"/>
    <property type="match status" value="1"/>
</dbReference>
<proteinExistence type="inferred from homology"/>
<sequence length="550" mass="61117">MTATLFRPNLIANTLTASFIDTYPHKSALHSSLTQLVDYDKYGVPSKQGPSYYYYHNRNAPQAVLYKIDALDAEPTVVLNVNEIAEREGKEGSMTGHTLDGKLMAYGLSRNGSDWAEVKIKDTETMEDLEDVVSWFKFTGISWTHDNQGFFYTKYPEPASIASTDPTTTPEPNAQGTETDSNANPQVYYHRLGTAQSSDTLVFSDLANPLHMLSSSVTDCGAFIIVYESSPKKRSNQVKVTRLGPSTLADPASIIWIDVVTTYDRVEFYFHVSHPEKSPRGKIVVVDVENMGPGFVDVVPETEDVLSEFLAVDRDKLALVYLKDLMHLMYVHELRTGKRIGEVEVPLGTIGSLKGDKEESELFFSVKTFLSPGTIYRYDFAIPNPTLTPPSSVAPPSPTVSTRLFRPDCFHNQTSALLDQRRHRNSNVPPASDGPNPRFVEPDTPTRCYRSSTYAGSSGCATSRMAFWLWPNIRGGGEFGEKWHEAGIQERKQNVFDDFQYAVKWLHHEEYTQPNRTAIMGGSNGGLLVAACVNQAPELFGCAITSMGVL</sequence>
<dbReference type="AlphaFoldDB" id="A0A433QBH1"/>
<organism evidence="10 11">
    <name type="scientific">Jimgerdemannia flammicorona</name>
    <dbReference type="NCBI Taxonomy" id="994334"/>
    <lineage>
        <taxon>Eukaryota</taxon>
        <taxon>Fungi</taxon>
        <taxon>Fungi incertae sedis</taxon>
        <taxon>Mucoromycota</taxon>
        <taxon>Mucoromycotina</taxon>
        <taxon>Endogonomycetes</taxon>
        <taxon>Endogonales</taxon>
        <taxon>Endogonaceae</taxon>
        <taxon>Jimgerdemannia</taxon>
    </lineage>
</organism>
<evidence type="ECO:0000256" key="6">
    <source>
        <dbReference type="RuleBase" id="RU368024"/>
    </source>
</evidence>
<evidence type="ECO:0000256" key="5">
    <source>
        <dbReference type="ARBA" id="ARBA00022825"/>
    </source>
</evidence>
<dbReference type="SUPFAM" id="SSF50993">
    <property type="entry name" value="Peptidase/esterase 'gauge' domain"/>
    <property type="match status" value="1"/>
</dbReference>
<dbReference type="GO" id="GO:0006508">
    <property type="term" value="P:proteolysis"/>
    <property type="evidence" value="ECO:0007669"/>
    <property type="project" value="UniProtKB-KW"/>
</dbReference>
<dbReference type="PANTHER" id="PTHR42881:SF2">
    <property type="entry name" value="PROLYL ENDOPEPTIDASE"/>
    <property type="match status" value="1"/>
</dbReference>
<name>A0A433QBH1_9FUNG</name>
<evidence type="ECO:0000256" key="3">
    <source>
        <dbReference type="ARBA" id="ARBA00022670"/>
    </source>
</evidence>
<dbReference type="Gene3D" id="3.40.50.1820">
    <property type="entry name" value="alpha/beta hydrolase"/>
    <property type="match status" value="1"/>
</dbReference>
<protein>
    <recommendedName>
        <fullName evidence="6">Prolyl endopeptidase</fullName>
        <ecNumber evidence="6">3.4.21.-</ecNumber>
    </recommendedName>
</protein>